<dbReference type="Proteomes" id="UP000305401">
    <property type="component" value="Unassembled WGS sequence"/>
</dbReference>
<sequence length="223" mass="24665">MSTTQTNDKNSQYVFPEPTIRRLPWYLAYLGRLKDAGVEYVSSTQISKDINVDSSMIAKDLSHLNIKGKTRIGYHVASLEHELQEFLGFKRLHNAVIIGTGSLGSLLLQDAGLYDYGLRIVAGFDVDPSKEGSVIGGVPVYGMDSFEERLPGLKAEIGVITVPANCAQQVCNRIVDAGIHALWNFTPFRITVPEGIVIQNTSIYAHLAVMYNRLDLRNHTGKE</sequence>
<comment type="caution">
    <text evidence="1">The sequence shown here is derived from an EMBL/GenBank/DDBJ whole genome shotgun (WGS) entry which is preliminary data.</text>
</comment>
<evidence type="ECO:0000313" key="2">
    <source>
        <dbReference type="Proteomes" id="UP000305401"/>
    </source>
</evidence>
<protein>
    <submittedName>
        <fullName evidence="1">Redox-sensing transcriptional repressor Rex</fullName>
    </submittedName>
</protein>
<reference evidence="1" key="1">
    <citation type="submission" date="2019-04" db="EMBL/GenBank/DDBJ databases">
        <title>Microbes associate with the intestines of laboratory mice.</title>
        <authorList>
            <person name="Navarre W."/>
            <person name="Wong E."/>
            <person name="Huang K.C."/>
            <person name="Tropini C."/>
            <person name="Ng K."/>
            <person name="Yu B."/>
        </authorList>
    </citation>
    <scope>NUCLEOTIDE SEQUENCE</scope>
    <source>
        <strain evidence="1">NM86_A22</strain>
    </source>
</reference>
<dbReference type="EMBL" id="SSTG01000204">
    <property type="protein sequence ID" value="THG42678.1"/>
    <property type="molecule type" value="Genomic_DNA"/>
</dbReference>
<name>A0AC61S2S8_9BACT</name>
<organism evidence="1 2">
    <name type="scientific">Muribaculum caecicola</name>
    <dbReference type="NCBI Taxonomy" id="3038144"/>
    <lineage>
        <taxon>Bacteria</taxon>
        <taxon>Pseudomonadati</taxon>
        <taxon>Bacteroidota</taxon>
        <taxon>Bacteroidia</taxon>
        <taxon>Bacteroidales</taxon>
        <taxon>Muribaculaceae</taxon>
        <taxon>Muribaculum</taxon>
    </lineage>
</organism>
<proteinExistence type="predicted"/>
<keyword evidence="2" id="KW-1185">Reference proteome</keyword>
<evidence type="ECO:0000313" key="1">
    <source>
        <dbReference type="EMBL" id="THG42678.1"/>
    </source>
</evidence>
<gene>
    <name evidence="1" type="ORF">E5990_10610</name>
</gene>
<accession>A0AC61S2S8</accession>